<sequence>MGQGTVSDVDEVILEDDSPELIEEFQNVDKHVLTVYDHERMDVTLRDMIIQVVSDVQIVKTVNLNGDSPAPTRVIKGVVQPVALTTAEQRLARKNELKARGTWLTALHDKHQLKVNIHKDAKTLTEAIKKRLQKLISQLEILGESLSQEDINLKFLKSLPTEWRTHTLIWRNKTDLEEQSLDDLFNNHKIYEAEVKSSSSASTSTQNIAFVSSETTDSTNEPISVVASVSAASAKFPIFALLNVDTLSNAIIYSFFASQSNSPQLDNDDLKQIDAEEEPTNYALMAFTTSSSSSSDNETVETSIPTANIKTAIPKPKSNGNHRNRKACFVSVLTKSKLVAITAARPVTAAVPKPHVTRPRLVKPIVTKPYSPPRRHINRSLSPKASNFPLKVTAVKEIQVSNGLGPKERLTILLLVQGNMSYMSNFEELNGRYVAFGGKLKGGKISGKGKIRTGKLDFDDVYFVKELQFNLFSVSQMCDKRNNVLFTDTECLVLSLEFKLPDENQVLLRVHRENNMYNVVLNDIVSSGDLTCLFAKATLDESNLWHRRLGRINFKTINKLVKGNLVRGLPTKVFENDHTCVACKKCKQHRASCKTKPVRSVNQPLKRTPSIGFMRPFSCPVTILNTLDLLGKFDGKVDKTEDHVSPSSSAQTKKHNNKTKREAKGKSPIESSTGYKNLSVEFKDLSGNSIYGFNADDSPVPAVRQILTNSTNTFSVVGPSNAVVSPTHEKSSYVDASPYPDDPNVPELKDITYSNDEEDVGAEADFTNLETTIKVSPILTNKVHKDHLVTQIIGDLSSTTQTRSMIRVAKDQEPKRVHQALKDPSWIEAMQEELLQFKMQKVWVLLDLRHGKRAIGHTQEEGIDYKEVFALVAKMEAIRLFLAYASFMGFMVYQMDVKSAFLYETIKEEKKDGILISQDKYVAEILRKFDLTDGKSASTPIDTEKPLLKDPDGEDVDVHTYRSMIGSMMYLTSSRPDIKLISWQSKKQTVMATFSTKVEYVAAVSLSSIKSLKRMLHVTNILSAGYITTPQMVLNSPCLTHIKNWLVQIKWSLSWLVQKQTAHGQTTTGKEISNAFMADASEGFDQIINFLNVNDVTRLQALVDKKKVINIEATIRNAFRLDDAECIDCLSNKEIFTELSRMGYENPSTKLTYYKLLIAMEVSNPHYTKSMSAKTTSWNEFSSSMASAVICLSTGKGFSRVNTPLFEGMLVAQQGDESVAEVNVDDVPAAGVADEGAADVNADVVLTIVDEPSIPSPTPPTQPPPPSQDLPSTSQVQPTPPPSPIAQPSSPQQQPQSSQDAKILMDLLHTLLKTCTTLTRRVKQLEQDKIAQDLEITKLKQRVKKLERKNKLKMSKLRRLKKVGNSQRVDTFDDTVMDVVSKQRRIIASMDADVDVTLKDVAKIAKEVAVDNEIKEIDEIEPAKLQEVVEVVTTAKLMTEVVIAASATITAAAPTLTTATAPTLTTALMQRKEKEDNVVIRYQALKRKLQTEAQARKNMMIYLRNMAGFKIDYFKRMKYDDIRLIFKKYFNSNVSLLEKTREQMEEDDNKALKRISESQEDKVAKKQKLDEEVPVVDYEIYTKNNKPYYKIIRADGSPQLFLSFLTLLKNFDREDLEVLCELVKERFASSKPKNFSYDLAGREKISTFKVHSGSNVQQYLMLSSQIDAAGTKYCCRLVSKYLNGMEDILDDGDPTEARKLTVEKSNEELELFEALDHKSVIVKEGSHMVVVFKKEPLRAYSKTFTRKMDREVHVEIHGFTFLVDFVVIGYANEGEPSMKDNDVMFDTLVVNLEEACSSNGNLVNMGKASRTKNHKVKKLTPPPQIKIEEIPPFSIIAPPSPIDHPLTQKQKEKVKEALDRKYKELEESKPILDVFESYMTYEKKFDEVLMGRARLSSDDYYINAMIEMNALGDTRASESVLPCFLFMNLGLGDPKPYNFNLTMEDNTQAKDMGKVKNVRIQIGYEVYLGDFLILDIPIDKKLPLLLGCPFLRTYGAVIEMGHGTLCINNEFIRHTYFPKPRAKAYLDNFAQVEEDDWLSFFEVGRDEVGNPKYGPVAPSFLDIEDDMERALVMEAYFNPFKNIIDFKKLIYFLGLLPVQLKNKDWGNEVYETYKKFKGDDSWHAKFKVTTPSGLKFTRMFKTKKTNRKLFGNFISKDILSLINFLIRELTNPTTIIEKSLNHIDHNGSFDLY</sequence>
<feature type="region of interest" description="Disordered" evidence="2">
    <location>
        <begin position="1250"/>
        <end position="1299"/>
    </location>
</feature>
<comment type="caution">
    <text evidence="5">The sequence shown here is derived from an EMBL/GenBank/DDBJ whole genome shotgun (WGS) entry which is preliminary data.</text>
</comment>
<dbReference type="EMBL" id="BKCJ010000631">
    <property type="protein sequence ID" value="GEU34914.1"/>
    <property type="molecule type" value="Genomic_DNA"/>
</dbReference>
<accession>A0A6L2JGV7</accession>
<organism evidence="5">
    <name type="scientific">Tanacetum cinerariifolium</name>
    <name type="common">Dalmatian daisy</name>
    <name type="synonym">Chrysanthemum cinerariifolium</name>
    <dbReference type="NCBI Taxonomy" id="118510"/>
    <lineage>
        <taxon>Eukaryota</taxon>
        <taxon>Viridiplantae</taxon>
        <taxon>Streptophyta</taxon>
        <taxon>Embryophyta</taxon>
        <taxon>Tracheophyta</taxon>
        <taxon>Spermatophyta</taxon>
        <taxon>Magnoliopsida</taxon>
        <taxon>eudicotyledons</taxon>
        <taxon>Gunneridae</taxon>
        <taxon>Pentapetalae</taxon>
        <taxon>asterids</taxon>
        <taxon>campanulids</taxon>
        <taxon>Asterales</taxon>
        <taxon>Asteraceae</taxon>
        <taxon>Asteroideae</taxon>
        <taxon>Anthemideae</taxon>
        <taxon>Anthemidinae</taxon>
        <taxon>Tanacetum</taxon>
    </lineage>
</organism>
<dbReference type="Gene3D" id="2.40.70.10">
    <property type="entry name" value="Acid Proteases"/>
    <property type="match status" value="1"/>
</dbReference>
<dbReference type="InterPro" id="IPR021109">
    <property type="entry name" value="Peptidase_aspartic_dom_sf"/>
</dbReference>
<feature type="domain" description="Reverse transcriptase Ty1/copia-type" evidence="3">
    <location>
        <begin position="852"/>
        <end position="909"/>
    </location>
</feature>
<dbReference type="PANTHER" id="PTHR33067:SF9">
    <property type="entry name" value="RNA-DIRECTED DNA POLYMERASE"/>
    <property type="match status" value="1"/>
</dbReference>
<evidence type="ECO:0000313" key="5">
    <source>
        <dbReference type="EMBL" id="GEU34914.1"/>
    </source>
</evidence>
<dbReference type="Pfam" id="PF13976">
    <property type="entry name" value="gag_pre-integrs"/>
    <property type="match status" value="1"/>
</dbReference>
<evidence type="ECO:0000259" key="4">
    <source>
        <dbReference type="Pfam" id="PF13976"/>
    </source>
</evidence>
<protein>
    <submittedName>
        <fullName evidence="5">Putative ribonuclease H-like domain-containing protein</fullName>
    </submittedName>
</protein>
<feature type="compositionally biased region" description="Pro residues" evidence="2">
    <location>
        <begin position="1254"/>
        <end position="1268"/>
    </location>
</feature>
<name>A0A6L2JGV7_TANCI</name>
<dbReference type="InterPro" id="IPR013103">
    <property type="entry name" value="RVT_2"/>
</dbReference>
<evidence type="ECO:0000256" key="1">
    <source>
        <dbReference type="SAM" id="Coils"/>
    </source>
</evidence>
<feature type="coiled-coil region" evidence="1">
    <location>
        <begin position="1308"/>
        <end position="1363"/>
    </location>
</feature>
<proteinExistence type="predicted"/>
<dbReference type="Pfam" id="PF07727">
    <property type="entry name" value="RVT_2"/>
    <property type="match status" value="1"/>
</dbReference>
<evidence type="ECO:0000259" key="3">
    <source>
        <dbReference type="Pfam" id="PF07727"/>
    </source>
</evidence>
<reference evidence="5" key="1">
    <citation type="journal article" date="2019" name="Sci. Rep.">
        <title>Draft genome of Tanacetum cinerariifolium, the natural source of mosquito coil.</title>
        <authorList>
            <person name="Yamashiro T."/>
            <person name="Shiraishi A."/>
            <person name="Satake H."/>
            <person name="Nakayama K."/>
        </authorList>
    </citation>
    <scope>NUCLEOTIDE SEQUENCE</scope>
</reference>
<feature type="domain" description="GAG-pre-integrase" evidence="4">
    <location>
        <begin position="531"/>
        <end position="588"/>
    </location>
</feature>
<dbReference type="InterPro" id="IPR025724">
    <property type="entry name" value="GAG-pre-integrase_dom"/>
</dbReference>
<dbReference type="PANTHER" id="PTHR33067">
    <property type="entry name" value="RNA-DIRECTED DNA POLYMERASE-RELATED"/>
    <property type="match status" value="1"/>
</dbReference>
<keyword evidence="1" id="KW-0175">Coiled coil</keyword>
<feature type="region of interest" description="Disordered" evidence="2">
    <location>
        <begin position="640"/>
        <end position="672"/>
    </location>
</feature>
<feature type="compositionally biased region" description="Low complexity" evidence="2">
    <location>
        <begin position="1286"/>
        <end position="1299"/>
    </location>
</feature>
<evidence type="ECO:0000256" key="2">
    <source>
        <dbReference type="SAM" id="MobiDB-lite"/>
    </source>
</evidence>
<gene>
    <name evidence="5" type="ORF">Tci_006892</name>
</gene>